<gene>
    <name evidence="1" type="ORF">MED217_18215</name>
</gene>
<comment type="caution">
    <text evidence="1">The sequence shown here is derived from an EMBL/GenBank/DDBJ whole genome shotgun (WGS) entry which is preliminary data.</text>
</comment>
<dbReference type="Proteomes" id="UP000001601">
    <property type="component" value="Unassembled WGS sequence"/>
</dbReference>
<reference evidence="1 2" key="1">
    <citation type="journal article" date="2007" name="Nature">
        <title>Light stimulates growth of proteorhodopsin-containing marine Flavobacteria.</title>
        <authorList>
            <person name="Gomez-Consarnau L."/>
            <person name="Gonzalez J.M."/>
            <person name="Coll-Llado M."/>
            <person name="Gourdon P."/>
            <person name="Pascher T."/>
            <person name="Neutze R."/>
            <person name="Pedros-Alio C."/>
            <person name="Pinhassi J."/>
        </authorList>
    </citation>
    <scope>NUCLEOTIDE SEQUENCE [LARGE SCALE GENOMIC DNA]</scope>
    <source>
        <strain evidence="1 2">MED217</strain>
    </source>
</reference>
<dbReference type="AlphaFoldDB" id="A3XGU2"/>
<sequence length="26" mass="3132">MYHNLFSFISLRIDSEKGSEGRRLKF</sequence>
<dbReference type="HOGENOM" id="CLU_3416838_0_0_10"/>
<evidence type="ECO:0000313" key="2">
    <source>
        <dbReference type="Proteomes" id="UP000001601"/>
    </source>
</evidence>
<proteinExistence type="predicted"/>
<accession>A3XGU2</accession>
<protein>
    <submittedName>
        <fullName evidence="1">Uncharacterized protein</fullName>
    </submittedName>
</protein>
<dbReference type="EMBL" id="AANC01000001">
    <property type="protein sequence ID" value="EAQ51504.1"/>
    <property type="molecule type" value="Genomic_DNA"/>
</dbReference>
<keyword evidence="2" id="KW-1185">Reference proteome</keyword>
<evidence type="ECO:0000313" key="1">
    <source>
        <dbReference type="EMBL" id="EAQ51504.1"/>
    </source>
</evidence>
<name>A3XGU2_LEEBM</name>
<organism evidence="1 2">
    <name type="scientific">Leeuwenhoekiella blandensis (strain CECT 7118 / CCUG 51940 / KCTC 22103 / MED217)</name>
    <name type="common">Flavobacterium sp. (strain MED217)</name>
    <dbReference type="NCBI Taxonomy" id="398720"/>
    <lineage>
        <taxon>Bacteria</taxon>
        <taxon>Pseudomonadati</taxon>
        <taxon>Bacteroidota</taxon>
        <taxon>Flavobacteriia</taxon>
        <taxon>Flavobacteriales</taxon>
        <taxon>Flavobacteriaceae</taxon>
        <taxon>Leeuwenhoekiella</taxon>
    </lineage>
</organism>